<feature type="domain" description="Response regulatory" evidence="2">
    <location>
        <begin position="3"/>
        <end position="116"/>
    </location>
</feature>
<protein>
    <submittedName>
        <fullName evidence="4">LytTR family DNA-binding domain-containing protein</fullName>
    </submittedName>
</protein>
<dbReference type="PANTHER" id="PTHR37299:SF1">
    <property type="entry name" value="STAGE 0 SPORULATION PROTEIN A HOMOLOG"/>
    <property type="match status" value="1"/>
</dbReference>
<evidence type="ECO:0000313" key="4">
    <source>
        <dbReference type="EMBL" id="WXB18369.1"/>
    </source>
</evidence>
<dbReference type="Pfam" id="PF04397">
    <property type="entry name" value="LytTR"/>
    <property type="match status" value="1"/>
</dbReference>
<dbReference type="SUPFAM" id="SSF52172">
    <property type="entry name" value="CheY-like"/>
    <property type="match status" value="1"/>
</dbReference>
<dbReference type="InterPro" id="IPR011006">
    <property type="entry name" value="CheY-like_superfamily"/>
</dbReference>
<reference evidence="4 5" key="1">
    <citation type="submission" date="2021-12" db="EMBL/GenBank/DDBJ databases">
        <title>Discovery of the Pendulisporaceae a myxobacterial family with distinct sporulation behavior and unique specialized metabolism.</title>
        <authorList>
            <person name="Garcia R."/>
            <person name="Popoff A."/>
            <person name="Bader C.D."/>
            <person name="Loehr J."/>
            <person name="Walesch S."/>
            <person name="Walt C."/>
            <person name="Boldt J."/>
            <person name="Bunk B."/>
            <person name="Haeckl F.J.F.P.J."/>
            <person name="Gunesch A.P."/>
            <person name="Birkelbach J."/>
            <person name="Nuebel U."/>
            <person name="Pietschmann T."/>
            <person name="Bach T."/>
            <person name="Mueller R."/>
        </authorList>
    </citation>
    <scope>NUCLEOTIDE SEQUENCE [LARGE SCALE GENOMIC DNA]</scope>
    <source>
        <strain evidence="4 5">MSr11954</strain>
    </source>
</reference>
<name>A0ABZ2M788_9BACT</name>
<dbReference type="InterPro" id="IPR046947">
    <property type="entry name" value="LytR-like"/>
</dbReference>
<sequence length="245" mass="27898">MYTAIVVDDERLARRELKQLLEEGHGDQIRIVGEAATVQEAASLARLHDPDVVFLDVHLAGESGFDLLPLLDRTVTVVFVTAFDRYAIRAFEVNALDYLLKPVAPQRLATTLARLSRPAPAESATAESTTSDALTYEDRLFLRLDDRMVFLRVRDIVAVLAAGDNSVLHLAGGKQARARKSLREWADRLPERDFVRIHRSTMVNLEFVERLEEWSHFTYRVYLRGLAEPLQMSRRWASRVRSRLG</sequence>
<dbReference type="PROSITE" id="PS50110">
    <property type="entry name" value="RESPONSE_REGULATORY"/>
    <property type="match status" value="1"/>
</dbReference>
<gene>
    <name evidence="4" type="ORF">LZC94_14105</name>
</gene>
<feature type="modified residue" description="4-aspartylphosphate" evidence="1">
    <location>
        <position position="56"/>
    </location>
</feature>
<evidence type="ECO:0000313" key="5">
    <source>
        <dbReference type="Proteomes" id="UP001370348"/>
    </source>
</evidence>
<keyword evidence="5" id="KW-1185">Reference proteome</keyword>
<dbReference type="PROSITE" id="PS50930">
    <property type="entry name" value="HTH_LYTTR"/>
    <property type="match status" value="1"/>
</dbReference>
<evidence type="ECO:0000259" key="3">
    <source>
        <dbReference type="PROSITE" id="PS50930"/>
    </source>
</evidence>
<dbReference type="GO" id="GO:0003677">
    <property type="term" value="F:DNA binding"/>
    <property type="evidence" value="ECO:0007669"/>
    <property type="project" value="UniProtKB-KW"/>
</dbReference>
<keyword evidence="4" id="KW-0238">DNA-binding</keyword>
<dbReference type="Pfam" id="PF00072">
    <property type="entry name" value="Response_reg"/>
    <property type="match status" value="1"/>
</dbReference>
<dbReference type="Gene3D" id="3.40.50.2300">
    <property type="match status" value="1"/>
</dbReference>
<dbReference type="EMBL" id="CP089984">
    <property type="protein sequence ID" value="WXB18369.1"/>
    <property type="molecule type" value="Genomic_DNA"/>
</dbReference>
<evidence type="ECO:0000256" key="1">
    <source>
        <dbReference type="PROSITE-ProRule" id="PRU00169"/>
    </source>
</evidence>
<organism evidence="4 5">
    <name type="scientific">Pendulispora albinea</name>
    <dbReference type="NCBI Taxonomy" id="2741071"/>
    <lineage>
        <taxon>Bacteria</taxon>
        <taxon>Pseudomonadati</taxon>
        <taxon>Myxococcota</taxon>
        <taxon>Myxococcia</taxon>
        <taxon>Myxococcales</taxon>
        <taxon>Sorangiineae</taxon>
        <taxon>Pendulisporaceae</taxon>
        <taxon>Pendulispora</taxon>
    </lineage>
</organism>
<dbReference type="InterPro" id="IPR007492">
    <property type="entry name" value="LytTR_DNA-bd_dom"/>
</dbReference>
<proteinExistence type="predicted"/>
<dbReference type="Gene3D" id="2.40.50.1020">
    <property type="entry name" value="LytTr DNA-binding domain"/>
    <property type="match status" value="1"/>
</dbReference>
<dbReference type="PANTHER" id="PTHR37299">
    <property type="entry name" value="TRANSCRIPTIONAL REGULATOR-RELATED"/>
    <property type="match status" value="1"/>
</dbReference>
<accession>A0ABZ2M788</accession>
<dbReference type="SMART" id="SM00448">
    <property type="entry name" value="REC"/>
    <property type="match status" value="1"/>
</dbReference>
<dbReference type="RefSeq" id="WP_394828000.1">
    <property type="nucleotide sequence ID" value="NZ_CP089984.1"/>
</dbReference>
<dbReference type="Proteomes" id="UP001370348">
    <property type="component" value="Chromosome"/>
</dbReference>
<keyword evidence="1" id="KW-0597">Phosphoprotein</keyword>
<dbReference type="SMART" id="SM00850">
    <property type="entry name" value="LytTR"/>
    <property type="match status" value="1"/>
</dbReference>
<dbReference type="InterPro" id="IPR001789">
    <property type="entry name" value="Sig_transdc_resp-reg_receiver"/>
</dbReference>
<feature type="domain" description="HTH LytTR-type" evidence="3">
    <location>
        <begin position="140"/>
        <end position="245"/>
    </location>
</feature>
<evidence type="ECO:0000259" key="2">
    <source>
        <dbReference type="PROSITE" id="PS50110"/>
    </source>
</evidence>